<keyword evidence="4 12" id="KW-0812">Transmembrane</keyword>
<feature type="transmembrane region" description="Helical" evidence="12">
    <location>
        <begin position="130"/>
        <end position="147"/>
    </location>
</feature>
<feature type="transmembrane region" description="Helical" evidence="12">
    <location>
        <begin position="167"/>
        <end position="187"/>
    </location>
</feature>
<dbReference type="InParanoid" id="A0A4W6EXF0"/>
<proteinExistence type="inferred from homology"/>
<feature type="transmembrane region" description="Helical" evidence="12">
    <location>
        <begin position="90"/>
        <end position="110"/>
    </location>
</feature>
<keyword evidence="14" id="KW-1185">Reference proteome</keyword>
<comment type="similarity">
    <text evidence="2">Belongs to the sideroflexin family.</text>
</comment>
<dbReference type="Ensembl" id="ENSLCAT00010043785.1">
    <property type="protein sequence ID" value="ENSLCAP00010042731.1"/>
    <property type="gene ID" value="ENSLCAG00010019936.1"/>
</dbReference>
<evidence type="ECO:0000256" key="8">
    <source>
        <dbReference type="ARBA" id="ARBA00023136"/>
    </source>
</evidence>
<comment type="function">
    <text evidence="11">Mitochondrial serine transporter that mediates transport of serine into mitochondria, an important step of the one-carbon metabolism pathway. Mitochondrial serine is converted to glycine and formate, which then exits to the cytosol where it is used to generate the charged folates that serve as one-carbon donors.</text>
</comment>
<protein>
    <recommendedName>
        <fullName evidence="10">Sideroflexin-3</fullName>
    </recommendedName>
</protein>
<dbReference type="AlphaFoldDB" id="A0A4W6EXF0"/>
<evidence type="ECO:0000256" key="5">
    <source>
        <dbReference type="ARBA" id="ARBA00022970"/>
    </source>
</evidence>
<dbReference type="InterPro" id="IPR004686">
    <property type="entry name" value="Mtc"/>
</dbReference>
<evidence type="ECO:0000256" key="9">
    <source>
        <dbReference type="ARBA" id="ARBA00036416"/>
    </source>
</evidence>
<keyword evidence="3" id="KW-0813">Transport</keyword>
<evidence type="ECO:0000256" key="10">
    <source>
        <dbReference type="ARBA" id="ARBA00040465"/>
    </source>
</evidence>
<dbReference type="GeneTree" id="ENSGT01030000234641"/>
<comment type="catalytic activity">
    <reaction evidence="9">
        <text>L-serine(in) = L-serine(out)</text>
        <dbReference type="Rhea" id="RHEA:35031"/>
        <dbReference type="ChEBI" id="CHEBI:33384"/>
    </reaction>
</comment>
<dbReference type="Pfam" id="PF03820">
    <property type="entry name" value="SFXNs"/>
    <property type="match status" value="1"/>
</dbReference>
<evidence type="ECO:0000256" key="2">
    <source>
        <dbReference type="ARBA" id="ARBA00005974"/>
    </source>
</evidence>
<dbReference type="PANTHER" id="PTHR11153:SF20">
    <property type="entry name" value="SIDEROFLEXIN-3"/>
    <property type="match status" value="1"/>
</dbReference>
<keyword evidence="8 12" id="KW-0472">Membrane</keyword>
<evidence type="ECO:0000256" key="11">
    <source>
        <dbReference type="ARBA" id="ARBA00045398"/>
    </source>
</evidence>
<dbReference type="GO" id="GO:0005743">
    <property type="term" value="C:mitochondrial inner membrane"/>
    <property type="evidence" value="ECO:0007669"/>
    <property type="project" value="TreeGrafter"/>
</dbReference>
<comment type="subcellular location">
    <subcellularLocation>
        <location evidence="1">Mitochondrion membrane</location>
        <topology evidence="1">Multi-pass membrane protein</topology>
    </subcellularLocation>
</comment>
<keyword evidence="5" id="KW-0029">Amino-acid transport</keyword>
<name>A0A4W6EXF0_LATCA</name>
<organism evidence="13 14">
    <name type="scientific">Lates calcarifer</name>
    <name type="common">Barramundi</name>
    <name type="synonym">Holocentrus calcarifer</name>
    <dbReference type="NCBI Taxonomy" id="8187"/>
    <lineage>
        <taxon>Eukaryota</taxon>
        <taxon>Metazoa</taxon>
        <taxon>Chordata</taxon>
        <taxon>Craniata</taxon>
        <taxon>Vertebrata</taxon>
        <taxon>Euteleostomi</taxon>
        <taxon>Actinopterygii</taxon>
        <taxon>Neopterygii</taxon>
        <taxon>Teleostei</taxon>
        <taxon>Neoteleostei</taxon>
        <taxon>Acanthomorphata</taxon>
        <taxon>Carangaria</taxon>
        <taxon>Carangaria incertae sedis</taxon>
        <taxon>Centropomidae</taxon>
        <taxon>Lates</taxon>
    </lineage>
</organism>
<reference evidence="13" key="3">
    <citation type="submission" date="2025-09" db="UniProtKB">
        <authorList>
            <consortium name="Ensembl"/>
        </authorList>
    </citation>
    <scope>IDENTIFICATION</scope>
</reference>
<dbReference type="PANTHER" id="PTHR11153">
    <property type="entry name" value="SIDEROFLEXIN"/>
    <property type="match status" value="1"/>
</dbReference>
<keyword evidence="6 12" id="KW-1133">Transmembrane helix</keyword>
<evidence type="ECO:0000313" key="13">
    <source>
        <dbReference type="Ensembl" id="ENSLCAP00010042731.1"/>
    </source>
</evidence>
<accession>A0A4W6EXF0</accession>
<dbReference type="GO" id="GO:0015075">
    <property type="term" value="F:monoatomic ion transmembrane transporter activity"/>
    <property type="evidence" value="ECO:0007669"/>
    <property type="project" value="InterPro"/>
</dbReference>
<evidence type="ECO:0000256" key="6">
    <source>
        <dbReference type="ARBA" id="ARBA00022989"/>
    </source>
</evidence>
<reference evidence="13" key="2">
    <citation type="submission" date="2025-08" db="UniProtKB">
        <authorList>
            <consortium name="Ensembl"/>
        </authorList>
    </citation>
    <scope>IDENTIFICATION</scope>
</reference>
<dbReference type="Proteomes" id="UP000314980">
    <property type="component" value="Unassembled WGS sequence"/>
</dbReference>
<evidence type="ECO:0000256" key="7">
    <source>
        <dbReference type="ARBA" id="ARBA00023128"/>
    </source>
</evidence>
<keyword evidence="7" id="KW-0496">Mitochondrion</keyword>
<gene>
    <name evidence="13" type="primary">SFXN3</name>
</gene>
<sequence>MIVSQPLFEKAEVFLGYFTTLFTQLTLTGTQLCSGSGLTSPSTAVVNYTNRSGDAPITVNQLGAAYVSATTGAVVTALGLKSLATRLPPIVSRFVPFAAVAAANCINIPFMRQRLGESANAAKQAIVQVVVSRIGMAVPAMAIPPVIMNALEKRAFMKRFPILNAPVQVGLVGLCLVFATPLCCALFPQKSSMSISGLEADLQERIRQTSPHTTTVYFNKGL</sequence>
<dbReference type="STRING" id="8187.ENSLCAP00010042731"/>
<evidence type="ECO:0000256" key="3">
    <source>
        <dbReference type="ARBA" id="ARBA00022448"/>
    </source>
</evidence>
<evidence type="ECO:0000256" key="1">
    <source>
        <dbReference type="ARBA" id="ARBA00004225"/>
    </source>
</evidence>
<evidence type="ECO:0000313" key="14">
    <source>
        <dbReference type="Proteomes" id="UP000314980"/>
    </source>
</evidence>
<evidence type="ECO:0000256" key="4">
    <source>
        <dbReference type="ARBA" id="ARBA00022692"/>
    </source>
</evidence>
<dbReference type="GO" id="GO:0140300">
    <property type="term" value="P:serine import into mitochondrion"/>
    <property type="evidence" value="ECO:0007669"/>
    <property type="project" value="TreeGrafter"/>
</dbReference>
<evidence type="ECO:0000256" key="12">
    <source>
        <dbReference type="SAM" id="Phobius"/>
    </source>
</evidence>
<reference evidence="14" key="1">
    <citation type="submission" date="2015-09" db="EMBL/GenBank/DDBJ databases">
        <authorList>
            <person name="Sai Rama Sridatta P."/>
        </authorList>
    </citation>
    <scope>NUCLEOTIDE SEQUENCE [LARGE SCALE GENOMIC DNA]</scope>
</reference>